<keyword evidence="1" id="KW-0472">Membrane</keyword>
<dbReference type="AlphaFoldDB" id="A0A917Q2K8"/>
<name>A0A917Q2K8_9BACI</name>
<protein>
    <submittedName>
        <fullName evidence="2">Uncharacterized protein</fullName>
    </submittedName>
</protein>
<evidence type="ECO:0000313" key="2">
    <source>
        <dbReference type="EMBL" id="GGK08245.1"/>
    </source>
</evidence>
<accession>A0A917Q2K8</accession>
<gene>
    <name evidence="2" type="ORF">GCM10007063_33290</name>
</gene>
<sequence length="76" mass="9279">MEIIDKSHKPDYALGYYVVLAFSFLTLRKVNKIEKWKLKLKEKKKLTPIKTYSHNWARFWHKNRAHSCFIGPYYFI</sequence>
<feature type="transmembrane region" description="Helical" evidence="1">
    <location>
        <begin position="12"/>
        <end position="31"/>
    </location>
</feature>
<reference evidence="2" key="2">
    <citation type="submission" date="2020-09" db="EMBL/GenBank/DDBJ databases">
        <authorList>
            <person name="Sun Q."/>
            <person name="Ohkuma M."/>
        </authorList>
    </citation>
    <scope>NUCLEOTIDE SEQUENCE</scope>
    <source>
        <strain evidence="2">JCM 12580</strain>
    </source>
</reference>
<evidence type="ECO:0000256" key="1">
    <source>
        <dbReference type="SAM" id="Phobius"/>
    </source>
</evidence>
<dbReference type="EMBL" id="BMNQ01000082">
    <property type="protein sequence ID" value="GGK08245.1"/>
    <property type="molecule type" value="Genomic_DNA"/>
</dbReference>
<comment type="caution">
    <text evidence="2">The sequence shown here is derived from an EMBL/GenBank/DDBJ whole genome shotgun (WGS) entry which is preliminary data.</text>
</comment>
<dbReference type="Proteomes" id="UP000658382">
    <property type="component" value="Unassembled WGS sequence"/>
</dbReference>
<keyword evidence="1" id="KW-1133">Transmembrane helix</keyword>
<keyword evidence="3" id="KW-1185">Reference proteome</keyword>
<evidence type="ECO:0000313" key="3">
    <source>
        <dbReference type="Proteomes" id="UP000658382"/>
    </source>
</evidence>
<keyword evidence="1" id="KW-0812">Transmembrane</keyword>
<proteinExistence type="predicted"/>
<organism evidence="2 3">
    <name type="scientific">Lentibacillus kapialis</name>
    <dbReference type="NCBI Taxonomy" id="340214"/>
    <lineage>
        <taxon>Bacteria</taxon>
        <taxon>Bacillati</taxon>
        <taxon>Bacillota</taxon>
        <taxon>Bacilli</taxon>
        <taxon>Bacillales</taxon>
        <taxon>Bacillaceae</taxon>
        <taxon>Lentibacillus</taxon>
    </lineage>
</organism>
<reference evidence="2" key="1">
    <citation type="journal article" date="2014" name="Int. J. Syst. Evol. Microbiol.">
        <title>Complete genome sequence of Corynebacterium casei LMG S-19264T (=DSM 44701T), isolated from a smear-ripened cheese.</title>
        <authorList>
            <consortium name="US DOE Joint Genome Institute (JGI-PGF)"/>
            <person name="Walter F."/>
            <person name="Albersmeier A."/>
            <person name="Kalinowski J."/>
            <person name="Ruckert C."/>
        </authorList>
    </citation>
    <scope>NUCLEOTIDE SEQUENCE</scope>
    <source>
        <strain evidence="2">JCM 12580</strain>
    </source>
</reference>